<evidence type="ECO:0000313" key="8">
    <source>
        <dbReference type="Proteomes" id="UP000249390"/>
    </source>
</evidence>
<dbReference type="PANTHER" id="PTHR23213">
    <property type="entry name" value="FORMIN-RELATED"/>
    <property type="match status" value="1"/>
</dbReference>
<gene>
    <name evidence="7" type="ORF">DM860_011511</name>
</gene>
<comment type="caution">
    <text evidence="7">The sequence shown here is derived from an EMBL/GenBank/DDBJ whole genome shotgun (WGS) entry which is preliminary data.</text>
</comment>
<dbReference type="GO" id="GO:0045010">
    <property type="term" value="P:actin nucleation"/>
    <property type="evidence" value="ECO:0007669"/>
    <property type="project" value="InterPro"/>
</dbReference>
<keyword evidence="5" id="KW-0732">Signal</keyword>
<accession>A0A328CZW0</accession>
<evidence type="ECO:0000256" key="5">
    <source>
        <dbReference type="SAM" id="SignalP"/>
    </source>
</evidence>
<dbReference type="Gene3D" id="1.20.58.2220">
    <property type="entry name" value="Formin, FH2 domain"/>
    <property type="match status" value="1"/>
</dbReference>
<dbReference type="Proteomes" id="UP000249390">
    <property type="component" value="Unassembled WGS sequence"/>
</dbReference>
<reference evidence="7 8" key="1">
    <citation type="submission" date="2018-06" db="EMBL/GenBank/DDBJ databases">
        <title>The Genome of Cuscuta australis (Dodder) Provides Insight into the Evolution of Plant Parasitism.</title>
        <authorList>
            <person name="Liu H."/>
        </authorList>
    </citation>
    <scope>NUCLEOTIDE SEQUENCE [LARGE SCALE GENOMIC DNA]</scope>
    <source>
        <strain evidence="8">cv. Yunnan</strain>
        <tissue evidence="7">Vines</tissue>
    </source>
</reference>
<sequence>MCTNRVLLLVISVILLVTAKGSCHEKNIRRPEEHILFTLINSRDIHHSGAELVWLNCGIELTQAEEAVEDHEFSVLEESFTGNNDISSRSRHPAKKDSTEFESLVHPFIKQTLLDCLKKKHLSFLVSGEEKRSKNWFARCLDFLFSWLDGTPRRRELVQNYGEAPAPSPVVASFGAAASSSIASTTPPPAQALVVPFFQPISGNSSLQPVVSGSSSSGPPSKKQTNHRTVAIAVYVTAALTFFVVSLLFICCYKVFLSGSGRRRNDERPLLCLSLSDYSIGNSLNDEKSSNHSSKRQSGGNYYMNHQFSGSIFMGPQASNISKMEVLVGAVSSAAVTSIEVSAPENLGIAGLPPLKPPPGRVNPHVPLPQVQSTPSASPSLANTDRLHPSSLAKSPSQPSPPPAPAKEGAPPPPPLPPRPSTGGTRVSPPGPPPPPPVHSGKAGPRPPPPPPMGLKPPQQSDVRPGHSSTGATEEGGQDGPKTKLKPFFWDKVLANPDHSMVWHQIKSGSFQFSEEMIESLFGYAHVDKNKETNKFSPLQDTPNHLIQIIDQKKAQNLAIILKALNVTTEEVCDALKEGNELPAELLQTLLKMAPTSEEELKLRVFNGELSQLGNAERFLKVLVDIPFAFKRLESLLFMCTLQEEVSMVKESFATLEAACTELRKSRLFLKLLEAVLKTGNRMNDGTYRGGAQAFKLDTLLKLSDVKGTDGKTTLLHFVVQEIIRSEGLRSAAHAAKEPKDSKQSHHQILGLQAVSGLGNELEHVKNAAVLDAGSLIGTVSKLSHGLANMKDFLSSVMDNVYEEDGFLRTIKNFVQNAEVEIAWLIEEEKRIMSLIKSTGDYFHGNAGKDEGLRLFVIVRDFLVVLDKVCREVGATQKKPQSTPGPQQSSPDHRHKLFPAITDNRRYNDLSSSDGEA</sequence>
<feature type="compositionally biased region" description="Pro residues" evidence="3">
    <location>
        <begin position="429"/>
        <end position="438"/>
    </location>
</feature>
<keyword evidence="8" id="KW-1185">Reference proteome</keyword>
<feature type="compositionally biased region" description="Polar residues" evidence="3">
    <location>
        <begin position="370"/>
        <end position="383"/>
    </location>
</feature>
<dbReference type="AlphaFoldDB" id="A0A328CZW0"/>
<feature type="domain" description="FH2" evidence="6">
    <location>
        <begin position="475"/>
        <end position="892"/>
    </location>
</feature>
<feature type="compositionally biased region" description="Polar residues" evidence="3">
    <location>
        <begin position="459"/>
        <end position="472"/>
    </location>
</feature>
<dbReference type="InterPro" id="IPR027643">
    <property type="entry name" value="Formin-like_plant"/>
</dbReference>
<protein>
    <recommendedName>
        <fullName evidence="2">Formin-like protein</fullName>
    </recommendedName>
</protein>
<feature type="signal peptide" evidence="5">
    <location>
        <begin position="1"/>
        <end position="21"/>
    </location>
</feature>
<evidence type="ECO:0000256" key="3">
    <source>
        <dbReference type="SAM" id="MobiDB-lite"/>
    </source>
</evidence>
<dbReference type="GO" id="GO:0051015">
    <property type="term" value="F:actin filament binding"/>
    <property type="evidence" value="ECO:0007669"/>
    <property type="project" value="InterPro"/>
</dbReference>
<dbReference type="SMART" id="SM00498">
    <property type="entry name" value="FH2"/>
    <property type="match status" value="1"/>
</dbReference>
<dbReference type="InterPro" id="IPR015425">
    <property type="entry name" value="FH2_Formin"/>
</dbReference>
<evidence type="ECO:0000256" key="4">
    <source>
        <dbReference type="SAM" id="Phobius"/>
    </source>
</evidence>
<proteinExistence type="inferred from homology"/>
<name>A0A328CZW0_9ASTE</name>
<keyword evidence="4" id="KW-0812">Transmembrane</keyword>
<dbReference type="EMBL" id="NQVE01000203">
    <property type="protein sequence ID" value="RAL39025.1"/>
    <property type="molecule type" value="Genomic_DNA"/>
</dbReference>
<feature type="transmembrane region" description="Helical" evidence="4">
    <location>
        <begin position="232"/>
        <end position="256"/>
    </location>
</feature>
<dbReference type="PANTHER" id="PTHR23213:SF269">
    <property type="entry name" value="FORMIN-LIKE PROTEIN 5"/>
    <property type="match status" value="1"/>
</dbReference>
<organism evidence="7 8">
    <name type="scientific">Cuscuta australis</name>
    <dbReference type="NCBI Taxonomy" id="267555"/>
    <lineage>
        <taxon>Eukaryota</taxon>
        <taxon>Viridiplantae</taxon>
        <taxon>Streptophyta</taxon>
        <taxon>Embryophyta</taxon>
        <taxon>Tracheophyta</taxon>
        <taxon>Spermatophyta</taxon>
        <taxon>Magnoliopsida</taxon>
        <taxon>eudicotyledons</taxon>
        <taxon>Gunneridae</taxon>
        <taxon>Pentapetalae</taxon>
        <taxon>asterids</taxon>
        <taxon>lamiids</taxon>
        <taxon>Solanales</taxon>
        <taxon>Convolvulaceae</taxon>
        <taxon>Cuscuteae</taxon>
        <taxon>Cuscuta</taxon>
        <taxon>Cuscuta subgen. Grammica</taxon>
        <taxon>Cuscuta sect. Cleistogrammica</taxon>
    </lineage>
</organism>
<keyword evidence="4" id="KW-0472">Membrane</keyword>
<evidence type="ECO:0000256" key="1">
    <source>
        <dbReference type="ARBA" id="ARBA00025793"/>
    </source>
</evidence>
<comment type="similarity">
    <text evidence="1">Belongs to the formin-like family. Class-I subfamily.</text>
</comment>
<evidence type="ECO:0000313" key="7">
    <source>
        <dbReference type="EMBL" id="RAL39025.1"/>
    </source>
</evidence>
<keyword evidence="4" id="KW-1133">Transmembrane helix</keyword>
<evidence type="ECO:0000256" key="2">
    <source>
        <dbReference type="RuleBase" id="RU361260"/>
    </source>
</evidence>
<feature type="region of interest" description="Disordered" evidence="3">
    <location>
        <begin position="352"/>
        <end position="484"/>
    </location>
</feature>
<dbReference type="Pfam" id="PF02181">
    <property type="entry name" value="FH2"/>
    <property type="match status" value="1"/>
</dbReference>
<evidence type="ECO:0000259" key="6">
    <source>
        <dbReference type="PROSITE" id="PS51444"/>
    </source>
</evidence>
<feature type="region of interest" description="Disordered" evidence="3">
    <location>
        <begin position="875"/>
        <end position="917"/>
    </location>
</feature>
<dbReference type="SUPFAM" id="SSF101447">
    <property type="entry name" value="Formin homology 2 domain (FH2 domain)"/>
    <property type="match status" value="1"/>
</dbReference>
<feature type="compositionally biased region" description="Pro residues" evidence="3">
    <location>
        <begin position="398"/>
        <end position="420"/>
    </location>
</feature>
<feature type="compositionally biased region" description="Low complexity" evidence="3">
    <location>
        <begin position="876"/>
        <end position="890"/>
    </location>
</feature>
<feature type="chain" id="PRO_5016408190" description="Formin-like protein" evidence="5">
    <location>
        <begin position="22"/>
        <end position="917"/>
    </location>
</feature>
<dbReference type="InterPro" id="IPR042201">
    <property type="entry name" value="FH2_Formin_sf"/>
</dbReference>
<dbReference type="PROSITE" id="PS51444">
    <property type="entry name" value="FH2"/>
    <property type="match status" value="1"/>
</dbReference>
<feature type="compositionally biased region" description="Pro residues" evidence="3">
    <location>
        <begin position="445"/>
        <end position="455"/>
    </location>
</feature>